<evidence type="ECO:0000259" key="1">
    <source>
        <dbReference type="PROSITE" id="PS51186"/>
    </source>
</evidence>
<evidence type="ECO:0000313" key="2">
    <source>
        <dbReference type="EMBL" id="EST12080.1"/>
    </source>
</evidence>
<dbReference type="Proteomes" id="UP000018296">
    <property type="component" value="Unassembled WGS sequence"/>
</dbReference>
<dbReference type="Pfam" id="PF00583">
    <property type="entry name" value="Acetyltransf_1"/>
    <property type="match status" value="1"/>
</dbReference>
<dbReference type="PANTHER" id="PTHR43617">
    <property type="entry name" value="L-AMINO ACID N-ACETYLTRANSFERASE"/>
    <property type="match status" value="1"/>
</dbReference>
<dbReference type="InterPro" id="IPR000182">
    <property type="entry name" value="GNAT_dom"/>
</dbReference>
<dbReference type="InterPro" id="IPR050276">
    <property type="entry name" value="MshD_Acetyltransferase"/>
</dbReference>
<protein>
    <submittedName>
        <fullName evidence="2">Acetyltransferase</fullName>
    </submittedName>
</protein>
<feature type="domain" description="N-acetyltransferase" evidence="1">
    <location>
        <begin position="151"/>
        <end position="288"/>
    </location>
</feature>
<dbReference type="RefSeq" id="WP_023509919.1">
    <property type="nucleotide sequence ID" value="NZ_AWTC01000006.1"/>
</dbReference>
<proteinExistence type="predicted"/>
<gene>
    <name evidence="2" type="ORF">P343_08270</name>
</gene>
<keyword evidence="2" id="KW-0808">Transferase</keyword>
<dbReference type="STRING" id="1395513.P343_08270"/>
<dbReference type="GO" id="GO:0016747">
    <property type="term" value="F:acyltransferase activity, transferring groups other than amino-acyl groups"/>
    <property type="evidence" value="ECO:0007669"/>
    <property type="project" value="InterPro"/>
</dbReference>
<accession>V6IXN6</accession>
<name>V6IXN6_9BACL</name>
<dbReference type="AlphaFoldDB" id="V6IXN6"/>
<dbReference type="OrthoDB" id="7163760at2"/>
<dbReference type="eggNOG" id="COG0456">
    <property type="taxonomic scope" value="Bacteria"/>
</dbReference>
<sequence length="288" mass="32778">MIIKSLNHLDSKTKTEIRKLETICSQLDGCTYLTDLDESLNVDKQMNHTFLCYEDEHLIAFLHLFIPTKSEAELSALTLSNYRRKGYFTALLLRAREELINYQIPDLLFVSQPFYIGTEIAKHFGAIHDFSEYVMALKRDQFSVQEIQSQLTLIDQKIDHLERLIDVSTSAFGDSREDSKSLIEMALISANRKGYATILNNKIVGICFARFEESEAFLFGLGMHAGFQGKGLGSTFLSLVLNKIFTGGVNKVKLEVESRNAPALHVYQKLGFKAEETIDYYRVHVNDL</sequence>
<dbReference type="SUPFAM" id="SSF55729">
    <property type="entry name" value="Acyl-CoA N-acyltransferases (Nat)"/>
    <property type="match status" value="2"/>
</dbReference>
<dbReference type="EMBL" id="AWTC01000006">
    <property type="protein sequence ID" value="EST12080.1"/>
    <property type="molecule type" value="Genomic_DNA"/>
</dbReference>
<dbReference type="InterPro" id="IPR016181">
    <property type="entry name" value="Acyl_CoA_acyltransferase"/>
</dbReference>
<dbReference type="PROSITE" id="PS51186">
    <property type="entry name" value="GNAT"/>
    <property type="match status" value="2"/>
</dbReference>
<dbReference type="Gene3D" id="3.40.630.30">
    <property type="match status" value="2"/>
</dbReference>
<dbReference type="PATRIC" id="fig|1395513.3.peg.1675"/>
<dbReference type="CDD" id="cd04301">
    <property type="entry name" value="NAT_SF"/>
    <property type="match status" value="2"/>
</dbReference>
<dbReference type="PANTHER" id="PTHR43617:SF20">
    <property type="entry name" value="N-ALPHA-ACETYLTRANSFERASE RIMI"/>
    <property type="match status" value="1"/>
</dbReference>
<comment type="caution">
    <text evidence="2">The sequence shown here is derived from an EMBL/GenBank/DDBJ whole genome shotgun (WGS) entry which is preliminary data.</text>
</comment>
<keyword evidence="3" id="KW-1185">Reference proteome</keyword>
<feature type="domain" description="N-acetyltransferase" evidence="1">
    <location>
        <begin position="1"/>
        <end position="140"/>
    </location>
</feature>
<reference evidence="2 3" key="1">
    <citation type="journal article" date="2013" name="Genome Announc.">
        <title>Genome Sequence of Sporolactobacillus laevolacticus DSM442, an Efficient Polymer-Grade D-Lactate Producer from Agricultural Waste Cottonseed as a Nitrogen Source.</title>
        <authorList>
            <person name="Wang H."/>
            <person name="Wang L."/>
            <person name="Ju J."/>
            <person name="Yu B."/>
            <person name="Ma Y."/>
        </authorList>
    </citation>
    <scope>NUCLEOTIDE SEQUENCE [LARGE SCALE GENOMIC DNA]</scope>
    <source>
        <strain evidence="2 3">DSM 442</strain>
    </source>
</reference>
<evidence type="ECO:0000313" key="3">
    <source>
        <dbReference type="Proteomes" id="UP000018296"/>
    </source>
</evidence>
<organism evidence="2 3">
    <name type="scientific">Sporolactobacillus laevolacticus DSM 442</name>
    <dbReference type="NCBI Taxonomy" id="1395513"/>
    <lineage>
        <taxon>Bacteria</taxon>
        <taxon>Bacillati</taxon>
        <taxon>Bacillota</taxon>
        <taxon>Bacilli</taxon>
        <taxon>Bacillales</taxon>
        <taxon>Sporolactobacillaceae</taxon>
        <taxon>Sporolactobacillus</taxon>
    </lineage>
</organism>